<keyword evidence="5" id="KW-0378">Hydrolase</keyword>
<sequence>MSRELVDSAVEWIGKMPANWKLRRVGNLFEQRSEKVSDIEYEPLSVTKNGIVKQLETAAKSNDHTNRKKVCVNDFVINSRSDRKMSSGVSPLYGSVSLINIVLHSRNMDPSFVNYLLKNYGFAEEFYRWGTGIVEDLWSTNYSRMKKILIPTPGLEEQKKIANLLDDKVSKINNITDKLKRSIEELKKYKQSLITEAVTKGLYPDIEMKESGINWVGSIPKHWGLSYFKYEIYIRARLGWKGLKAHEYVDKGIAFLSTPNIKGESIDFNHVNYITRKRYDESPEIKLSKDDVLLTKDGSTLGTVNVVRSLFEDATVNSSIAVLTPSVSLNAVYLYYLIKSDYIQNEIRLKKDGMGVPHLFQKDIRQFRLILPPLDEQIQISTYLDGKIQSINLIINNKDKLIFELEDYKKSLIYEYVTGKKEVM</sequence>
<protein>
    <submittedName>
        <fullName evidence="5">Restriction endonuclease subunit S</fullName>
        <ecNumber evidence="5">3.1.21.-</ecNumber>
    </submittedName>
</protein>
<proteinExistence type="inferred from homology"/>
<dbReference type="InterPro" id="IPR044946">
    <property type="entry name" value="Restrct_endonuc_typeI_TRD_sf"/>
</dbReference>
<dbReference type="EMBL" id="CP095071">
    <property type="protein sequence ID" value="UOQ84020.1"/>
    <property type="molecule type" value="Genomic_DNA"/>
</dbReference>
<gene>
    <name evidence="5" type="ORF">MUN87_14930</name>
</gene>
<evidence type="ECO:0000313" key="5">
    <source>
        <dbReference type="EMBL" id="UOQ84020.1"/>
    </source>
</evidence>
<feature type="domain" description="Type I restriction modification DNA specificity" evidence="4">
    <location>
        <begin position="274"/>
        <end position="393"/>
    </location>
</feature>
<name>A0ABY4GJ48_9BACI</name>
<keyword evidence="6" id="KW-1185">Reference proteome</keyword>
<keyword evidence="5" id="KW-0540">Nuclease</keyword>
<comment type="similarity">
    <text evidence="1">Belongs to the type-I restriction system S methylase family.</text>
</comment>
<evidence type="ECO:0000256" key="3">
    <source>
        <dbReference type="ARBA" id="ARBA00023125"/>
    </source>
</evidence>
<dbReference type="InterPro" id="IPR000055">
    <property type="entry name" value="Restrct_endonuc_typeI_TRD"/>
</dbReference>
<dbReference type="Gene3D" id="3.90.220.20">
    <property type="entry name" value="DNA methylase specificity domains"/>
    <property type="match status" value="2"/>
</dbReference>
<reference evidence="5 6" key="1">
    <citation type="submission" date="2022-04" db="EMBL/GenBank/DDBJ databases">
        <title>Gracilibacillus sp. isolated from saltern.</title>
        <authorList>
            <person name="Won M."/>
            <person name="Lee C.-M."/>
            <person name="Woen H.-Y."/>
            <person name="Kwon S.-W."/>
        </authorList>
    </citation>
    <scope>NUCLEOTIDE SEQUENCE [LARGE SCALE GENOMIC DNA]</scope>
    <source>
        <strain evidence="5 6">SSPM10-3</strain>
    </source>
</reference>
<dbReference type="Pfam" id="PF01420">
    <property type="entry name" value="Methylase_S"/>
    <property type="match status" value="1"/>
</dbReference>
<evidence type="ECO:0000256" key="2">
    <source>
        <dbReference type="ARBA" id="ARBA00022747"/>
    </source>
</evidence>
<keyword evidence="5" id="KW-0255">Endonuclease</keyword>
<dbReference type="GO" id="GO:0004519">
    <property type="term" value="F:endonuclease activity"/>
    <property type="evidence" value="ECO:0007669"/>
    <property type="project" value="UniProtKB-KW"/>
</dbReference>
<dbReference type="EC" id="3.1.21.-" evidence="5"/>
<dbReference type="RefSeq" id="WP_244741322.1">
    <property type="nucleotide sequence ID" value="NZ_CP095071.1"/>
</dbReference>
<dbReference type="SUPFAM" id="SSF116734">
    <property type="entry name" value="DNA methylase specificity domain"/>
    <property type="match status" value="2"/>
</dbReference>
<dbReference type="Proteomes" id="UP000831537">
    <property type="component" value="Chromosome"/>
</dbReference>
<dbReference type="GO" id="GO:0016787">
    <property type="term" value="F:hydrolase activity"/>
    <property type="evidence" value="ECO:0007669"/>
    <property type="project" value="UniProtKB-KW"/>
</dbReference>
<evidence type="ECO:0000256" key="1">
    <source>
        <dbReference type="ARBA" id="ARBA00010923"/>
    </source>
</evidence>
<keyword evidence="3" id="KW-0238">DNA-binding</keyword>
<dbReference type="PANTHER" id="PTHR30408">
    <property type="entry name" value="TYPE-1 RESTRICTION ENZYME ECOKI SPECIFICITY PROTEIN"/>
    <property type="match status" value="1"/>
</dbReference>
<evidence type="ECO:0000313" key="6">
    <source>
        <dbReference type="Proteomes" id="UP000831537"/>
    </source>
</evidence>
<accession>A0ABY4GJ48</accession>
<dbReference type="PANTHER" id="PTHR30408:SF12">
    <property type="entry name" value="TYPE I RESTRICTION ENZYME MJAVIII SPECIFICITY SUBUNIT"/>
    <property type="match status" value="1"/>
</dbReference>
<dbReference type="InterPro" id="IPR052021">
    <property type="entry name" value="Type-I_RS_S_subunit"/>
</dbReference>
<keyword evidence="2" id="KW-0680">Restriction system</keyword>
<organism evidence="5 6">
    <name type="scientific">Gracilibacillus salinarum</name>
    <dbReference type="NCBI Taxonomy" id="2932255"/>
    <lineage>
        <taxon>Bacteria</taxon>
        <taxon>Bacillati</taxon>
        <taxon>Bacillota</taxon>
        <taxon>Bacilli</taxon>
        <taxon>Bacillales</taxon>
        <taxon>Bacillaceae</taxon>
        <taxon>Gracilibacillus</taxon>
    </lineage>
</organism>
<evidence type="ECO:0000259" key="4">
    <source>
        <dbReference type="Pfam" id="PF01420"/>
    </source>
</evidence>